<organism evidence="12 13">
    <name type="scientific">Candidatus Regiella insecticola</name>
    <dbReference type="NCBI Taxonomy" id="138073"/>
    <lineage>
        <taxon>Bacteria</taxon>
        <taxon>Pseudomonadati</taxon>
        <taxon>Pseudomonadota</taxon>
        <taxon>Gammaproteobacteria</taxon>
        <taxon>Enterobacterales</taxon>
        <taxon>Enterobacteriaceae</taxon>
        <taxon>aphid secondary symbionts</taxon>
        <taxon>Candidatus Regiella</taxon>
    </lineage>
</organism>
<dbReference type="InterPro" id="IPR003607">
    <property type="entry name" value="HD/PDEase_dom"/>
</dbReference>
<evidence type="ECO:0000256" key="1">
    <source>
        <dbReference type="ARBA" id="ARBA00001638"/>
    </source>
</evidence>
<comment type="cofactor">
    <cofactor evidence="3">
        <name>Co(2+)</name>
        <dbReference type="ChEBI" id="CHEBI:48828"/>
    </cofactor>
</comment>
<keyword evidence="7 10" id="KW-0479">Metal-binding</keyword>
<keyword evidence="6 10" id="KW-0963">Cytoplasm</keyword>
<dbReference type="PANTHER" id="PTHR11845">
    <property type="entry name" value="5'-DEOXYNUCLEOTIDASE HDDC2"/>
    <property type="match status" value="1"/>
</dbReference>
<dbReference type="PROSITE" id="PS51831">
    <property type="entry name" value="HD"/>
    <property type="match status" value="1"/>
</dbReference>
<dbReference type="HAMAP" id="MF_01100">
    <property type="entry name" value="5DNU"/>
    <property type="match status" value="1"/>
</dbReference>
<feature type="binding site" evidence="10">
    <location>
        <position position="74"/>
    </location>
    <ligand>
        <name>a divalent metal cation</name>
        <dbReference type="ChEBI" id="CHEBI:60240"/>
    </ligand>
</feature>
<feature type="binding site" evidence="10">
    <location>
        <begin position="83"/>
        <end position="86"/>
    </location>
    <ligand>
        <name>substrate</name>
    </ligand>
</feature>
<sequence length="214" mass="24442">MTCSKPENKSHFFAHLSRLSLINRWPLMRTVRSENVSEHSLQVAFVAHALAIIQNRLFEANFNAERIALLAMYHDVSEVLTGDMATPVKYHNPQITREYKQIEKSAQKKLIAMLPAALQKDFRFISDDCDCSKSDDCSCNKEEKLIVKQADTLCAYLKCLEELAAHNNEFICAEKRLRDVLEKYGNPAVDYFVKVFVPSFKLSLHEISDDSPAI</sequence>
<evidence type="ECO:0000256" key="10">
    <source>
        <dbReference type="HAMAP-Rule" id="MF_01100"/>
    </source>
</evidence>
<name>A0A6L2ZKX2_9ENTR</name>
<comment type="catalytic activity">
    <reaction evidence="1 10">
        <text>a 2'-deoxyribonucleoside 5'-phosphate + H2O = a 2'-deoxyribonucleoside + phosphate</text>
        <dbReference type="Rhea" id="RHEA:36167"/>
        <dbReference type="ChEBI" id="CHEBI:15377"/>
        <dbReference type="ChEBI" id="CHEBI:18274"/>
        <dbReference type="ChEBI" id="CHEBI:43474"/>
        <dbReference type="ChEBI" id="CHEBI:65317"/>
        <dbReference type="EC" id="3.1.3.89"/>
    </reaction>
</comment>
<dbReference type="SMART" id="SM00471">
    <property type="entry name" value="HDc"/>
    <property type="match status" value="1"/>
</dbReference>
<comment type="similarity">
    <text evidence="10">Belongs to the 5DNU family.</text>
</comment>
<dbReference type="GO" id="GO:0000166">
    <property type="term" value="F:nucleotide binding"/>
    <property type="evidence" value="ECO:0007669"/>
    <property type="project" value="UniProtKB-KW"/>
</dbReference>
<evidence type="ECO:0000256" key="6">
    <source>
        <dbReference type="ARBA" id="ARBA00022490"/>
    </source>
</evidence>
<evidence type="ECO:0000256" key="3">
    <source>
        <dbReference type="ARBA" id="ARBA00001941"/>
    </source>
</evidence>
<feature type="domain" description="HD" evidence="11">
    <location>
        <begin position="36"/>
        <end position="156"/>
    </location>
</feature>
<dbReference type="InterPro" id="IPR039356">
    <property type="entry name" value="YfbR/HDDC2"/>
</dbReference>
<feature type="binding site" evidence="10">
    <location>
        <position position="39"/>
    </location>
    <ligand>
        <name>a divalent metal cation</name>
        <dbReference type="ChEBI" id="CHEBI:60240"/>
    </ligand>
</feature>
<dbReference type="GO" id="GO:0046872">
    <property type="term" value="F:metal ion binding"/>
    <property type="evidence" value="ECO:0007669"/>
    <property type="project" value="UniProtKB-KW"/>
</dbReference>
<dbReference type="CDD" id="cd00077">
    <property type="entry name" value="HDc"/>
    <property type="match status" value="1"/>
</dbReference>
<dbReference type="GO" id="GO:0002953">
    <property type="term" value="F:5'-deoxynucleotidase activity"/>
    <property type="evidence" value="ECO:0007669"/>
    <property type="project" value="UniProtKB-EC"/>
</dbReference>
<evidence type="ECO:0000256" key="9">
    <source>
        <dbReference type="ARBA" id="ARBA00022801"/>
    </source>
</evidence>
<feature type="binding site" evidence="10">
    <location>
        <begin position="24"/>
        <end position="25"/>
    </location>
    <ligand>
        <name>substrate</name>
    </ligand>
</feature>
<evidence type="ECO:0000313" key="12">
    <source>
        <dbReference type="EMBL" id="GFN45473.1"/>
    </source>
</evidence>
<dbReference type="EMBL" id="BLXO01000001">
    <property type="protein sequence ID" value="GFN45473.1"/>
    <property type="molecule type" value="Genomic_DNA"/>
</dbReference>
<feature type="binding site" evidence="10">
    <location>
        <position position="75"/>
    </location>
    <ligand>
        <name>a divalent metal cation</name>
        <dbReference type="ChEBI" id="CHEBI:60240"/>
    </ligand>
</feature>
<evidence type="ECO:0000313" key="13">
    <source>
        <dbReference type="Proteomes" id="UP000504714"/>
    </source>
</evidence>
<dbReference type="InterPro" id="IPR006674">
    <property type="entry name" value="HD_domain"/>
</dbReference>
<dbReference type="RefSeq" id="WP_176487311.1">
    <property type="nucleotide sequence ID" value="NZ_BLXO01000001.1"/>
</dbReference>
<dbReference type="GO" id="GO:0005737">
    <property type="term" value="C:cytoplasm"/>
    <property type="evidence" value="ECO:0007669"/>
    <property type="project" value="UniProtKB-SubCell"/>
</dbReference>
<dbReference type="SUPFAM" id="SSF109604">
    <property type="entry name" value="HD-domain/PDEase-like"/>
    <property type="match status" value="1"/>
</dbReference>
<comment type="function">
    <text evidence="10">Catalyzes the strictly specific dephosphorylation of 2'-deoxyribonucleoside 5'-monophosphates.</text>
</comment>
<dbReference type="Gene3D" id="1.10.3210.10">
    <property type="entry name" value="Hypothetical protein af1432"/>
    <property type="match status" value="1"/>
</dbReference>
<reference evidence="12 13" key="1">
    <citation type="submission" date="2020-06" db="EMBL/GenBank/DDBJ databases">
        <title>The genome sequence of Candidatus Regiella insecticola strain Tut.</title>
        <authorList>
            <person name="Nikoh N."/>
            <person name="Tsuchida T."/>
            <person name="Koga R."/>
            <person name="Oshima K."/>
            <person name="Hattori M."/>
            <person name="Fukatsu T."/>
        </authorList>
    </citation>
    <scope>NUCLEOTIDE SEQUENCE [LARGE SCALE GENOMIC DNA]</scope>
    <source>
        <strain evidence="12 13">Tut</strain>
    </source>
</reference>
<comment type="subunit">
    <text evidence="4 10">Homodimer.</text>
</comment>
<dbReference type="AlphaFoldDB" id="A0A6L2ZKX2"/>
<comment type="subcellular location">
    <subcellularLocation>
        <location evidence="10">Cytoplasm</location>
    </subcellularLocation>
</comment>
<feature type="binding site" evidence="10">
    <location>
        <position position="75"/>
    </location>
    <ligand>
        <name>substrate</name>
    </ligand>
</feature>
<dbReference type="PANTHER" id="PTHR11845:SF13">
    <property type="entry name" value="5'-DEOXYNUCLEOTIDASE HDDC2"/>
    <property type="match status" value="1"/>
</dbReference>
<dbReference type="Pfam" id="PF12917">
    <property type="entry name" value="YfbR-like"/>
    <property type="match status" value="1"/>
</dbReference>
<feature type="binding site" evidence="10">
    <location>
        <position position="151"/>
    </location>
    <ligand>
        <name>a divalent metal cation</name>
        <dbReference type="ChEBI" id="CHEBI:60240"/>
    </ligand>
</feature>
<feature type="site" description="Appears to be important in orienting the phosphate for catalysis" evidence="10">
    <location>
        <position position="24"/>
    </location>
</feature>
<feature type="binding site" evidence="10">
    <location>
        <position position="39"/>
    </location>
    <ligand>
        <name>substrate</name>
    </ligand>
</feature>
<evidence type="ECO:0000259" key="11">
    <source>
        <dbReference type="PROSITE" id="PS51831"/>
    </source>
</evidence>
<evidence type="ECO:0000256" key="2">
    <source>
        <dbReference type="ARBA" id="ARBA00001936"/>
    </source>
</evidence>
<dbReference type="Proteomes" id="UP000504714">
    <property type="component" value="Unassembled WGS sequence"/>
</dbReference>
<comment type="cofactor">
    <cofactor evidence="10">
        <name>a divalent metal cation</name>
        <dbReference type="ChEBI" id="CHEBI:60240"/>
    </cofactor>
</comment>
<dbReference type="InterPro" id="IPR022971">
    <property type="entry name" value="YfbR"/>
</dbReference>
<protein>
    <recommendedName>
        <fullName evidence="5">5'-deoxynucleotidase</fullName>
        <ecNumber evidence="5">3.1.3.89</ecNumber>
    </recommendedName>
</protein>
<proteinExistence type="inferred from homology"/>
<accession>A0A6L2ZKX2</accession>
<evidence type="ECO:0000256" key="8">
    <source>
        <dbReference type="ARBA" id="ARBA00022741"/>
    </source>
</evidence>
<comment type="caution">
    <text evidence="12">The sequence shown here is derived from an EMBL/GenBank/DDBJ whole genome shotgun (WGS) entry which is preliminary data.</text>
</comment>
<dbReference type="EC" id="3.1.3.89" evidence="5"/>
<comment type="cofactor">
    <cofactor evidence="2">
        <name>Mn(2+)</name>
        <dbReference type="ChEBI" id="CHEBI:29035"/>
    </cofactor>
</comment>
<evidence type="ECO:0000256" key="5">
    <source>
        <dbReference type="ARBA" id="ARBA00012964"/>
    </source>
</evidence>
<gene>
    <name evidence="12" type="primary">yfbR</name>
    <name evidence="12" type="ORF">RINTU1_06480</name>
</gene>
<evidence type="ECO:0000256" key="4">
    <source>
        <dbReference type="ARBA" id="ARBA00011738"/>
    </source>
</evidence>
<keyword evidence="8 10" id="KW-0547">Nucleotide-binding</keyword>
<keyword evidence="9 10" id="KW-0378">Hydrolase</keyword>
<feature type="binding site" evidence="10">
    <location>
        <position position="151"/>
    </location>
    <ligand>
        <name>substrate</name>
    </ligand>
</feature>
<evidence type="ECO:0000256" key="7">
    <source>
        <dbReference type="ARBA" id="ARBA00022723"/>
    </source>
</evidence>
<dbReference type="NCBIfam" id="NF003009">
    <property type="entry name" value="PRK03826.1"/>
    <property type="match status" value="1"/>
</dbReference>